<name>A0A8S9Z771_9BILA</name>
<proteinExistence type="predicted"/>
<evidence type="ECO:0000313" key="2">
    <source>
        <dbReference type="Proteomes" id="UP000605970"/>
    </source>
</evidence>
<keyword evidence="2" id="KW-1185">Reference proteome</keyword>
<dbReference type="EMBL" id="JABEBT010000174">
    <property type="protein sequence ID" value="KAF7626912.1"/>
    <property type="molecule type" value="Genomic_DNA"/>
</dbReference>
<evidence type="ECO:0000313" key="1">
    <source>
        <dbReference type="EMBL" id="KAF7626911.1"/>
    </source>
</evidence>
<organism evidence="1 2">
    <name type="scientific">Meloidogyne graminicola</name>
    <dbReference type="NCBI Taxonomy" id="189291"/>
    <lineage>
        <taxon>Eukaryota</taxon>
        <taxon>Metazoa</taxon>
        <taxon>Ecdysozoa</taxon>
        <taxon>Nematoda</taxon>
        <taxon>Chromadorea</taxon>
        <taxon>Rhabditida</taxon>
        <taxon>Tylenchina</taxon>
        <taxon>Tylenchomorpha</taxon>
        <taxon>Tylenchoidea</taxon>
        <taxon>Meloidogynidae</taxon>
        <taxon>Meloidogyninae</taxon>
        <taxon>Meloidogyne</taxon>
    </lineage>
</organism>
<gene>
    <name evidence="1" type="ORF">Mgra_00009684</name>
</gene>
<sequence length="94" mass="10826">MIGELEQQDKFLTVDQLKFCCVNMTGVFQSFERNMSESESFPELDGLIFNNPLPLQQETGTKENVIMGFLQRYEHLNNLFSGFISMLQVANLLK</sequence>
<reference evidence="1" key="1">
    <citation type="journal article" date="2020" name="Ecol. Evol.">
        <title>Genome structure and content of the rice root-knot nematode (Meloidogyne graminicola).</title>
        <authorList>
            <person name="Phan N.T."/>
            <person name="Danchin E.G.J."/>
            <person name="Klopp C."/>
            <person name="Perfus-Barbeoch L."/>
            <person name="Kozlowski D.K."/>
            <person name="Koutsovoulos G.D."/>
            <person name="Lopez-Roques C."/>
            <person name="Bouchez O."/>
            <person name="Zahm M."/>
            <person name="Besnard G."/>
            <person name="Bellafiore S."/>
        </authorList>
    </citation>
    <scope>NUCLEOTIDE SEQUENCE</scope>
    <source>
        <strain evidence="1">VN-18</strain>
    </source>
</reference>
<protein>
    <submittedName>
        <fullName evidence="1">Uncharacterized protein</fullName>
    </submittedName>
</protein>
<dbReference type="Proteomes" id="UP000605970">
    <property type="component" value="Unassembled WGS sequence"/>
</dbReference>
<dbReference type="AlphaFoldDB" id="A0A8S9Z771"/>
<comment type="caution">
    <text evidence="1">The sequence shown here is derived from an EMBL/GenBank/DDBJ whole genome shotgun (WGS) entry which is preliminary data.</text>
</comment>
<accession>A0A8S9Z771</accession>
<dbReference type="EMBL" id="JABEBT010000174">
    <property type="protein sequence ID" value="KAF7626911.1"/>
    <property type="molecule type" value="Genomic_DNA"/>
</dbReference>